<comment type="caution">
    <text evidence="1">The sequence shown here is derived from an EMBL/GenBank/DDBJ whole genome shotgun (WGS) entry which is preliminary data.</text>
</comment>
<reference evidence="2" key="1">
    <citation type="submission" date="2018-09" db="EMBL/GenBank/DDBJ databases">
        <authorList>
            <person name="Livingstone P.G."/>
            <person name="Whitworth D.E."/>
        </authorList>
    </citation>
    <scope>NUCLEOTIDE SEQUENCE [LARGE SCALE GENOMIC DNA]</scope>
    <source>
        <strain evidence="2">CA043D</strain>
    </source>
</reference>
<evidence type="ECO:0000313" key="1">
    <source>
        <dbReference type="EMBL" id="RKG98033.1"/>
    </source>
</evidence>
<keyword evidence="2" id="KW-1185">Reference proteome</keyword>
<accession>A0A3A8K8B8</accession>
<name>A0A3A8K8B8_9BACT</name>
<sequence length="138" mass="15188">GWEGVLLDGKLDLWVDVAAGQGSQSLRLDPGGFVPVRHRTLLVGVALGPTWTWGRLGLSTGPRVAGLWLERSFQLELLDRSERYVTAWPGWMAALSFRFSPVWTVEARAQALWAYVPVDGQTRTVGFGGLMLAGGYRF</sequence>
<evidence type="ECO:0000313" key="2">
    <source>
        <dbReference type="Proteomes" id="UP000268313"/>
    </source>
</evidence>
<dbReference type="EMBL" id="RAWE01000155">
    <property type="protein sequence ID" value="RKG98033.1"/>
    <property type="molecule type" value="Genomic_DNA"/>
</dbReference>
<dbReference type="AlphaFoldDB" id="A0A3A8K8B8"/>
<feature type="non-terminal residue" evidence="1">
    <location>
        <position position="1"/>
    </location>
</feature>
<protein>
    <submittedName>
        <fullName evidence="1">Caspase family protein</fullName>
    </submittedName>
</protein>
<proteinExistence type="predicted"/>
<dbReference type="Proteomes" id="UP000268313">
    <property type="component" value="Unassembled WGS sequence"/>
</dbReference>
<organism evidence="1 2">
    <name type="scientific">Corallococcus carmarthensis</name>
    <dbReference type="NCBI Taxonomy" id="2316728"/>
    <lineage>
        <taxon>Bacteria</taxon>
        <taxon>Pseudomonadati</taxon>
        <taxon>Myxococcota</taxon>
        <taxon>Myxococcia</taxon>
        <taxon>Myxococcales</taxon>
        <taxon>Cystobacterineae</taxon>
        <taxon>Myxococcaceae</taxon>
        <taxon>Corallococcus</taxon>
    </lineage>
</organism>
<gene>
    <name evidence="1" type="ORF">D7X32_30900</name>
</gene>